<evidence type="ECO:0000256" key="1">
    <source>
        <dbReference type="SAM" id="Phobius"/>
    </source>
</evidence>
<dbReference type="RefSeq" id="WP_046522591.1">
    <property type="nucleotide sequence ID" value="NZ_LAYY01000004.1"/>
</dbReference>
<sequence>MKNKNNLKTINWSIFVIVLLTAVITATITLNDLYNTPAFGEDAQSRAGLRWGTLHFVITIAMLIIFAFLAKGWKQLFPFNVPIAIILVGFCYELFFLTFTIGWVGIQGMLGFLIAILIALILISSYSIYFLVERRRTVKRGDGSAAFLNRRSD</sequence>
<keyword evidence="1" id="KW-0472">Membrane</keyword>
<proteinExistence type="predicted"/>
<evidence type="ECO:0000313" key="2">
    <source>
        <dbReference type="EMBL" id="KKK39100.1"/>
    </source>
</evidence>
<dbReference type="Proteomes" id="UP000034166">
    <property type="component" value="Unassembled WGS sequence"/>
</dbReference>
<keyword evidence="3" id="KW-1185">Reference proteome</keyword>
<feature type="transmembrane region" description="Helical" evidence="1">
    <location>
        <begin position="51"/>
        <end position="69"/>
    </location>
</feature>
<name>A0A0M2T2R0_9BACI</name>
<dbReference type="PATRIC" id="fig|1408103.3.peg.1071"/>
<accession>A0A0M2T2R0</accession>
<dbReference type="AlphaFoldDB" id="A0A0M2T2R0"/>
<comment type="caution">
    <text evidence="2">The sequence shown here is derived from an EMBL/GenBank/DDBJ whole genome shotgun (WGS) entry which is preliminary data.</text>
</comment>
<evidence type="ECO:0000313" key="3">
    <source>
        <dbReference type="Proteomes" id="UP000034166"/>
    </source>
</evidence>
<reference evidence="2 3" key="1">
    <citation type="submission" date="2015-04" db="EMBL/GenBank/DDBJ databases">
        <title>Taxonomic description and genome sequence of Bacillus campisalis sp. nov., a novel member of the genus Bacillus isolated from solar saltern.</title>
        <authorList>
            <person name="Mathan Kumar R."/>
            <person name="Kaur G."/>
            <person name="Kumar A."/>
            <person name="Singh N.K."/>
            <person name="Kaur N."/>
            <person name="Kumar N."/>
            <person name="Mayilraj S."/>
        </authorList>
    </citation>
    <scope>NUCLEOTIDE SEQUENCE [LARGE SCALE GENOMIC DNA]</scope>
    <source>
        <strain evidence="2 3">SA2-6</strain>
    </source>
</reference>
<feature type="transmembrane region" description="Helical" evidence="1">
    <location>
        <begin position="12"/>
        <end position="31"/>
    </location>
</feature>
<gene>
    <name evidence="2" type="ORF">WQ57_04765</name>
</gene>
<feature type="transmembrane region" description="Helical" evidence="1">
    <location>
        <begin position="81"/>
        <end position="106"/>
    </location>
</feature>
<protein>
    <submittedName>
        <fullName evidence="2">RND transporter</fullName>
    </submittedName>
</protein>
<organism evidence="2 3">
    <name type="scientific">Mesobacillus campisalis</name>
    <dbReference type="NCBI Taxonomy" id="1408103"/>
    <lineage>
        <taxon>Bacteria</taxon>
        <taxon>Bacillati</taxon>
        <taxon>Bacillota</taxon>
        <taxon>Bacilli</taxon>
        <taxon>Bacillales</taxon>
        <taxon>Bacillaceae</taxon>
        <taxon>Mesobacillus</taxon>
    </lineage>
</organism>
<dbReference type="EMBL" id="LAYY01000004">
    <property type="protein sequence ID" value="KKK39100.1"/>
    <property type="molecule type" value="Genomic_DNA"/>
</dbReference>
<dbReference type="OrthoDB" id="2876005at2"/>
<keyword evidence="1" id="KW-0812">Transmembrane</keyword>
<keyword evidence="1" id="KW-1133">Transmembrane helix</keyword>
<feature type="transmembrane region" description="Helical" evidence="1">
    <location>
        <begin position="112"/>
        <end position="132"/>
    </location>
</feature>